<comment type="caution">
    <text evidence="10">The sequence shown here is derived from an EMBL/GenBank/DDBJ whole genome shotgun (WGS) entry which is preliminary data.</text>
</comment>
<comment type="subcellular location">
    <subcellularLocation>
        <location evidence="2">Cell membrane</location>
    </subcellularLocation>
    <subcellularLocation>
        <location evidence="1">Membrane</location>
        <topology evidence="1">Single-pass membrane protein</topology>
    </subcellularLocation>
</comment>
<evidence type="ECO:0000256" key="8">
    <source>
        <dbReference type="SAM" id="Phobius"/>
    </source>
</evidence>
<evidence type="ECO:0000256" key="4">
    <source>
        <dbReference type="ARBA" id="ARBA00022692"/>
    </source>
</evidence>
<evidence type="ECO:0000313" key="10">
    <source>
        <dbReference type="EMBL" id="MFC0209284.1"/>
    </source>
</evidence>
<evidence type="ECO:0000256" key="5">
    <source>
        <dbReference type="ARBA" id="ARBA00022989"/>
    </source>
</evidence>
<dbReference type="Proteomes" id="UP001589755">
    <property type="component" value="Unassembled WGS sequence"/>
</dbReference>
<keyword evidence="5 8" id="KW-1133">Transmembrane helix</keyword>
<keyword evidence="7" id="KW-0143">Chaperone</keyword>
<evidence type="ECO:0000313" key="11">
    <source>
        <dbReference type="Proteomes" id="UP001589755"/>
    </source>
</evidence>
<protein>
    <submittedName>
        <fullName evidence="10">Tetratricopeptide repeat protein</fullName>
    </submittedName>
</protein>
<sequence>MSDDSFIREVNEELRQDQLRALWRRYGTMAIAAAAFVILATAAYVGYQYWTTARANQAGDAFARALDLMEEGDAQGALAAFEALEVDGYGAYPVLARLGAAATLADSEPQKAIARYDAVAQDSAVPGAIRDIARLRAAFLLLDHGSYDDVAARVEPLTAEGNAMRHSARELLALAALKAGERENALSLFEQILDDPQAPAGIRQRAEMMSELIVGSGSAS</sequence>
<keyword evidence="6 8" id="KW-0472">Membrane</keyword>
<keyword evidence="11" id="KW-1185">Reference proteome</keyword>
<proteinExistence type="predicted"/>
<dbReference type="EMBL" id="JBHLXD010000020">
    <property type="protein sequence ID" value="MFC0209284.1"/>
    <property type="molecule type" value="Genomic_DNA"/>
</dbReference>
<dbReference type="InterPro" id="IPR026039">
    <property type="entry name" value="YfgM"/>
</dbReference>
<reference evidence="10 11" key="1">
    <citation type="submission" date="2024-09" db="EMBL/GenBank/DDBJ databases">
        <authorList>
            <person name="Sun Q."/>
            <person name="Mori K."/>
        </authorList>
    </citation>
    <scope>NUCLEOTIDE SEQUENCE [LARGE SCALE GENOMIC DNA]</scope>
    <source>
        <strain evidence="10 11">CCM 8543</strain>
    </source>
</reference>
<organism evidence="10 11">
    <name type="scientific">Chelativorans intermedius</name>
    <dbReference type="NCBI Taxonomy" id="515947"/>
    <lineage>
        <taxon>Bacteria</taxon>
        <taxon>Pseudomonadati</taxon>
        <taxon>Pseudomonadota</taxon>
        <taxon>Alphaproteobacteria</taxon>
        <taxon>Hyphomicrobiales</taxon>
        <taxon>Phyllobacteriaceae</taxon>
        <taxon>Chelativorans</taxon>
    </lineage>
</organism>
<evidence type="ECO:0000256" key="3">
    <source>
        <dbReference type="ARBA" id="ARBA00022475"/>
    </source>
</evidence>
<evidence type="ECO:0000259" key="9">
    <source>
        <dbReference type="Pfam" id="PF09976"/>
    </source>
</evidence>
<accession>A0ABV6D9I6</accession>
<keyword evidence="3" id="KW-1003">Cell membrane</keyword>
<dbReference type="InterPro" id="IPR018704">
    <property type="entry name" value="SecYEG/CpoB_TPR"/>
</dbReference>
<keyword evidence="4 8" id="KW-0812">Transmembrane</keyword>
<evidence type="ECO:0000256" key="1">
    <source>
        <dbReference type="ARBA" id="ARBA00004167"/>
    </source>
</evidence>
<dbReference type="PANTHER" id="PTHR38035:SF1">
    <property type="entry name" value="ANCILLARY SECYEG TRANSLOCON SUBUNIT"/>
    <property type="match status" value="1"/>
</dbReference>
<feature type="transmembrane region" description="Helical" evidence="8">
    <location>
        <begin position="26"/>
        <end position="47"/>
    </location>
</feature>
<evidence type="ECO:0000256" key="7">
    <source>
        <dbReference type="ARBA" id="ARBA00023186"/>
    </source>
</evidence>
<dbReference type="RefSeq" id="WP_261520279.1">
    <property type="nucleotide sequence ID" value="NZ_JAODNW010000010.1"/>
</dbReference>
<feature type="domain" description="Ancillary SecYEG translocon subunit/Cell division coordinator CpoB TPR" evidence="9">
    <location>
        <begin position="21"/>
        <end position="161"/>
    </location>
</feature>
<dbReference type="Pfam" id="PF09976">
    <property type="entry name" value="TPR_21"/>
    <property type="match status" value="1"/>
</dbReference>
<dbReference type="PANTHER" id="PTHR38035">
    <property type="entry name" value="UPF0070 PROTEIN YFGM"/>
    <property type="match status" value="1"/>
</dbReference>
<name>A0ABV6D9I6_9HYPH</name>
<evidence type="ECO:0000256" key="2">
    <source>
        <dbReference type="ARBA" id="ARBA00004236"/>
    </source>
</evidence>
<evidence type="ECO:0000256" key="6">
    <source>
        <dbReference type="ARBA" id="ARBA00023136"/>
    </source>
</evidence>
<gene>
    <name evidence="10" type="ORF">ACFFJ2_12835</name>
</gene>